<comment type="similarity">
    <text evidence="1 4">Belongs to the D-isomer specific 2-hydroxyacid dehydrogenase family.</text>
</comment>
<sequence>MGKMVSLQVLSPEQESLIRETAPGYEIIQETGKEIDPQVIRHAEILLGWPKGYEESALDPESPLRWVQTRSAGVDMLPLEQLEEKNIMLTNASGVHAIPITEMIFGFLLSHTRYMHTAGKQQLQQVWKKTELNTLGELHGKTMLIAGVGEIGSETARIAKAFGLKVTGVRRSGRDVPHVDQMYTIDGLQEAVAGADIVVNILPLTDETLHIFDEKVFAAFKPGMFFVNVGRGPTVKTGALIQALQNGQIRFAGLDVFEEEPLPAGHPLWTMDNVLITPHIAGDTERYDERVFDIFLENLKAYTAGRELPRNWVDYKVRY</sequence>
<evidence type="ECO:0000259" key="5">
    <source>
        <dbReference type="Pfam" id="PF00389"/>
    </source>
</evidence>
<organism evidence="7 8">
    <name type="scientific">Paenibacillus enshidis</name>
    <dbReference type="NCBI Taxonomy" id="1458439"/>
    <lineage>
        <taxon>Bacteria</taxon>
        <taxon>Bacillati</taxon>
        <taxon>Bacillota</taxon>
        <taxon>Bacilli</taxon>
        <taxon>Bacillales</taxon>
        <taxon>Paenibacillaceae</taxon>
        <taxon>Paenibacillus</taxon>
    </lineage>
</organism>
<reference evidence="7 8" key="1">
    <citation type="submission" date="2024-09" db="EMBL/GenBank/DDBJ databases">
        <title>Paenibacillus zeirhizospherea sp. nov., isolated from surface of the maize (Zea mays) roots in a horticulture field, Hungary.</title>
        <authorList>
            <person name="Marton D."/>
            <person name="Farkas M."/>
            <person name="Bedics A."/>
            <person name="Toth E."/>
            <person name="Tancsics A."/>
            <person name="Boka K."/>
            <person name="Maroti G."/>
            <person name="Kriszt B."/>
            <person name="Cserhati M."/>
        </authorList>
    </citation>
    <scope>NUCLEOTIDE SEQUENCE [LARGE SCALE GENOMIC DNA]</scope>
    <source>
        <strain evidence="7 8">KCTC 33519</strain>
    </source>
</reference>
<dbReference type="PANTHER" id="PTHR43333">
    <property type="entry name" value="2-HACID_DH_C DOMAIN-CONTAINING PROTEIN"/>
    <property type="match status" value="1"/>
</dbReference>
<feature type="domain" description="D-isomer specific 2-hydroxyacid dehydrogenase catalytic" evidence="5">
    <location>
        <begin position="11"/>
        <end position="309"/>
    </location>
</feature>
<evidence type="ECO:0000256" key="2">
    <source>
        <dbReference type="ARBA" id="ARBA00023002"/>
    </source>
</evidence>
<dbReference type="Pfam" id="PF00389">
    <property type="entry name" value="2-Hacid_dh"/>
    <property type="match status" value="1"/>
</dbReference>
<dbReference type="Pfam" id="PF02826">
    <property type="entry name" value="2-Hacid_dh_C"/>
    <property type="match status" value="1"/>
</dbReference>
<evidence type="ECO:0000313" key="7">
    <source>
        <dbReference type="EMBL" id="MFB5267064.1"/>
    </source>
</evidence>
<dbReference type="RefSeq" id="WP_375355024.1">
    <property type="nucleotide sequence ID" value="NZ_JBHHMI010000006.1"/>
</dbReference>
<keyword evidence="2 4" id="KW-0560">Oxidoreductase</keyword>
<proteinExistence type="inferred from homology"/>
<dbReference type="InterPro" id="IPR006140">
    <property type="entry name" value="D-isomer_DH_NAD-bd"/>
</dbReference>
<evidence type="ECO:0000256" key="4">
    <source>
        <dbReference type="RuleBase" id="RU003719"/>
    </source>
</evidence>
<keyword evidence="3" id="KW-0520">NAD</keyword>
<dbReference type="InterPro" id="IPR036291">
    <property type="entry name" value="NAD(P)-bd_dom_sf"/>
</dbReference>
<protein>
    <submittedName>
        <fullName evidence="7">D-2-hydroxyacid dehydrogenase</fullName>
    </submittedName>
</protein>
<evidence type="ECO:0000256" key="1">
    <source>
        <dbReference type="ARBA" id="ARBA00005854"/>
    </source>
</evidence>
<dbReference type="CDD" id="cd05300">
    <property type="entry name" value="2-Hacid_dh_1"/>
    <property type="match status" value="1"/>
</dbReference>
<dbReference type="Gene3D" id="3.40.50.720">
    <property type="entry name" value="NAD(P)-binding Rossmann-like Domain"/>
    <property type="match status" value="2"/>
</dbReference>
<accession>A0ABV5AT62</accession>
<keyword evidence="8" id="KW-1185">Reference proteome</keyword>
<dbReference type="Proteomes" id="UP001580346">
    <property type="component" value="Unassembled WGS sequence"/>
</dbReference>
<feature type="domain" description="D-isomer specific 2-hydroxyacid dehydrogenase NAD-binding" evidence="6">
    <location>
        <begin position="106"/>
        <end position="281"/>
    </location>
</feature>
<dbReference type="PANTHER" id="PTHR43333:SF1">
    <property type="entry name" value="D-ISOMER SPECIFIC 2-HYDROXYACID DEHYDROGENASE NAD-BINDING DOMAIN-CONTAINING PROTEIN"/>
    <property type="match status" value="1"/>
</dbReference>
<comment type="caution">
    <text evidence="7">The sequence shown here is derived from an EMBL/GenBank/DDBJ whole genome shotgun (WGS) entry which is preliminary data.</text>
</comment>
<evidence type="ECO:0000313" key="8">
    <source>
        <dbReference type="Proteomes" id="UP001580346"/>
    </source>
</evidence>
<dbReference type="InterPro" id="IPR006139">
    <property type="entry name" value="D-isomer_2_OHA_DH_cat_dom"/>
</dbReference>
<name>A0ABV5AT62_9BACL</name>
<gene>
    <name evidence="7" type="ORF">ACE41H_09725</name>
</gene>
<dbReference type="EMBL" id="JBHHMI010000006">
    <property type="protein sequence ID" value="MFB5267064.1"/>
    <property type="molecule type" value="Genomic_DNA"/>
</dbReference>
<dbReference type="SUPFAM" id="SSF51735">
    <property type="entry name" value="NAD(P)-binding Rossmann-fold domains"/>
    <property type="match status" value="1"/>
</dbReference>
<evidence type="ECO:0000259" key="6">
    <source>
        <dbReference type="Pfam" id="PF02826"/>
    </source>
</evidence>
<evidence type="ECO:0000256" key="3">
    <source>
        <dbReference type="ARBA" id="ARBA00023027"/>
    </source>
</evidence>
<dbReference type="SUPFAM" id="SSF52283">
    <property type="entry name" value="Formate/glycerate dehydrogenase catalytic domain-like"/>
    <property type="match status" value="1"/>
</dbReference>